<name>A0AAW5CM24_9FIRM</name>
<dbReference type="EMBL" id="JAKNDE010000005">
    <property type="protein sequence ID" value="MCG5033134.1"/>
    <property type="molecule type" value="Genomic_DNA"/>
</dbReference>
<proteinExistence type="predicted"/>
<organism evidence="1 2">
    <name type="scientific">Blautia massiliensis</name>
    <name type="common">ex Durand et al. 2017</name>
    <dbReference type="NCBI Taxonomy" id="1737424"/>
    <lineage>
        <taxon>Bacteria</taxon>
        <taxon>Bacillati</taxon>
        <taxon>Bacillota</taxon>
        <taxon>Clostridia</taxon>
        <taxon>Lachnospirales</taxon>
        <taxon>Lachnospiraceae</taxon>
        <taxon>Blautia</taxon>
    </lineage>
</organism>
<dbReference type="AlphaFoldDB" id="A0AAW5CM24"/>
<protein>
    <submittedName>
        <fullName evidence="1">Uncharacterized protein</fullName>
    </submittedName>
</protein>
<accession>A0AAW5CM24</accession>
<evidence type="ECO:0000313" key="1">
    <source>
        <dbReference type="EMBL" id="MCG5033134.1"/>
    </source>
</evidence>
<comment type="caution">
    <text evidence="1">The sequence shown here is derived from an EMBL/GenBank/DDBJ whole genome shotgun (WGS) entry which is preliminary data.</text>
</comment>
<evidence type="ECO:0000313" key="2">
    <source>
        <dbReference type="Proteomes" id="UP001200089"/>
    </source>
</evidence>
<reference evidence="1" key="1">
    <citation type="submission" date="2022-01" db="EMBL/GenBank/DDBJ databases">
        <title>Collection of gut derived symbiotic bacterial strains cultured from healthy donors.</title>
        <authorList>
            <person name="Lin H."/>
            <person name="Kohout C."/>
            <person name="Waligurski E."/>
            <person name="Pamer E.G."/>
        </authorList>
    </citation>
    <scope>NUCLEOTIDE SEQUENCE</scope>
    <source>
        <strain evidence="1">DFI.1.11</strain>
    </source>
</reference>
<dbReference type="Proteomes" id="UP001200089">
    <property type="component" value="Unassembled WGS sequence"/>
</dbReference>
<gene>
    <name evidence="1" type="ORF">L0P48_05845</name>
</gene>
<sequence>MWESGCGAAVLLDHTLGPIDPSLHTPLNPRLQDGGIYPVSVEAVKGYLEFAKNEMQIDDTASLASIFEKLTDFVHPLVLGEVYRSKAQFQMMAEKLLQNQVRDPEKIKKIIAFLCSESGSHDYTINRREAKDELGLNIIKPSETQYKIIKKIYDDINEELMFSKPFLLTEVNGAYVVRRGLLESIVGGADYFSTEGTVIRGTLPDG</sequence>
<dbReference type="RefSeq" id="WP_156906914.1">
    <property type="nucleotide sequence ID" value="NZ_CP085976.1"/>
</dbReference>